<proteinExistence type="predicted"/>
<comment type="caution">
    <text evidence="1">The sequence shown here is derived from an EMBL/GenBank/DDBJ whole genome shotgun (WGS) entry which is preliminary data.</text>
</comment>
<dbReference type="RefSeq" id="WP_386409269.1">
    <property type="nucleotide sequence ID" value="NZ_JBHTJH010000017.1"/>
</dbReference>
<keyword evidence="2" id="KW-1185">Reference proteome</keyword>
<dbReference type="Proteomes" id="UP001596978">
    <property type="component" value="Unassembled WGS sequence"/>
</dbReference>
<reference evidence="2" key="1">
    <citation type="journal article" date="2019" name="Int. J. Syst. Evol. Microbiol.">
        <title>The Global Catalogue of Microorganisms (GCM) 10K type strain sequencing project: providing services to taxonomists for standard genome sequencing and annotation.</title>
        <authorList>
            <consortium name="The Broad Institute Genomics Platform"/>
            <consortium name="The Broad Institute Genome Sequencing Center for Infectious Disease"/>
            <person name="Wu L."/>
            <person name="Ma J."/>
        </authorList>
    </citation>
    <scope>NUCLEOTIDE SEQUENCE [LARGE SCALE GENOMIC DNA]</scope>
    <source>
        <strain evidence="2">CCUG 62952</strain>
    </source>
</reference>
<evidence type="ECO:0000313" key="1">
    <source>
        <dbReference type="EMBL" id="MFD0863329.1"/>
    </source>
</evidence>
<dbReference type="EMBL" id="JBHTJH010000017">
    <property type="protein sequence ID" value="MFD0863329.1"/>
    <property type="molecule type" value="Genomic_DNA"/>
</dbReference>
<protein>
    <recommendedName>
        <fullName evidence="3">Plasminogen-binding protein PgbA N-terminal domain-containing protein</fullName>
    </recommendedName>
</protein>
<name>A0ABW3D2G8_9FLAO</name>
<gene>
    <name evidence="1" type="ORF">ACFQ1M_14035</name>
</gene>
<evidence type="ECO:0000313" key="2">
    <source>
        <dbReference type="Proteomes" id="UP001596978"/>
    </source>
</evidence>
<dbReference type="PROSITE" id="PS51257">
    <property type="entry name" value="PROKAR_LIPOPROTEIN"/>
    <property type="match status" value="1"/>
</dbReference>
<accession>A0ABW3D2G8</accession>
<evidence type="ECO:0008006" key="3">
    <source>
        <dbReference type="Google" id="ProtNLM"/>
    </source>
</evidence>
<sequence>MRIITLLLIIATLFTSCKKDPSEKLLFEVLKENEVTAQNFTVPSNGTQLVVGDRGTRIYVNPENLISENGEIGDSITVSLTELTTKEELLKANAQTVSNGRWLISGGAYRIAMYSNGEALKIKEGKSIKVEFPRIAEEPMQLFYGERENNEYMNWKESDVSLQDKKYPVILHRDFSYLAFDEAYAIYRLIDSVNIDTLKRQSISEFRTSYKNADSLVVINDTLHAYTSVALRTIQIDRSIQLIDQLYEVVYLKKLDWINVDRFYPKNLERVTLEIEVEKDAFFSQLYLLDKTQNTVLNLFENTEGKIIVDIPINVSFDLIILAIKDEKIFGSRETISISSSQKYRPSLKKMTKEELNKLFDLNQ</sequence>
<organism evidence="1 2">
    <name type="scientific">Sungkyunkwania multivorans</name>
    <dbReference type="NCBI Taxonomy" id="1173618"/>
    <lineage>
        <taxon>Bacteria</taxon>
        <taxon>Pseudomonadati</taxon>
        <taxon>Bacteroidota</taxon>
        <taxon>Flavobacteriia</taxon>
        <taxon>Flavobacteriales</taxon>
        <taxon>Flavobacteriaceae</taxon>
        <taxon>Sungkyunkwania</taxon>
    </lineage>
</organism>